<protein>
    <submittedName>
        <fullName evidence="1">Predicted Zn-dependent protease, minimal metalloprotease (MMP)-like domain</fullName>
    </submittedName>
</protein>
<keyword evidence="1" id="KW-0645">Protease</keyword>
<proteinExistence type="predicted"/>
<keyword evidence="2" id="KW-1185">Reference proteome</keyword>
<dbReference type="SUPFAM" id="SSF55486">
    <property type="entry name" value="Metalloproteases ('zincins'), catalytic domain"/>
    <property type="match status" value="1"/>
</dbReference>
<keyword evidence="1" id="KW-0378">Hydrolase</keyword>
<dbReference type="GO" id="GO:0006508">
    <property type="term" value="P:proteolysis"/>
    <property type="evidence" value="ECO:0007669"/>
    <property type="project" value="UniProtKB-KW"/>
</dbReference>
<dbReference type="RefSeq" id="WP_028793831.1">
    <property type="nucleotide sequence ID" value="NZ_FNBW01000002.1"/>
</dbReference>
<dbReference type="Gene3D" id="3.30.2010.20">
    <property type="match status" value="1"/>
</dbReference>
<comment type="caution">
    <text evidence="1">The sequence shown here is derived from an EMBL/GenBank/DDBJ whole genome shotgun (WGS) entry which is preliminary data.</text>
</comment>
<dbReference type="AlphaFoldDB" id="A0A8G2BF21"/>
<dbReference type="OrthoDB" id="9806895at2"/>
<dbReference type="InterPro" id="IPR038555">
    <property type="entry name" value="Zincin_1_sf"/>
</dbReference>
<organism evidence="1 2">
    <name type="scientific">Thalassobaculum litoreum DSM 18839</name>
    <dbReference type="NCBI Taxonomy" id="1123362"/>
    <lineage>
        <taxon>Bacteria</taxon>
        <taxon>Pseudomonadati</taxon>
        <taxon>Pseudomonadota</taxon>
        <taxon>Alphaproteobacteria</taxon>
        <taxon>Rhodospirillales</taxon>
        <taxon>Thalassobaculaceae</taxon>
        <taxon>Thalassobaculum</taxon>
    </lineage>
</organism>
<sequence>MCAQKARPGILAPTIDQMAALAEDALSNVPQELLKPLSGLAILVEDFPDEEICEAMDLETPFDLLGLYQGVPLGHRSTGETPADLDRVFLFRRSILDYWIESGDDLYSVVRHVLIHEIGHHYGYSDSEMEELERLAEEEETNAPAGRA</sequence>
<accession>A0A8G2BF21</accession>
<dbReference type="InterPro" id="IPR010428">
    <property type="entry name" value="Zincin_1"/>
</dbReference>
<dbReference type="EMBL" id="FNBW01000002">
    <property type="protein sequence ID" value="SDF27749.1"/>
    <property type="molecule type" value="Genomic_DNA"/>
</dbReference>
<evidence type="ECO:0000313" key="1">
    <source>
        <dbReference type="EMBL" id="SDF27749.1"/>
    </source>
</evidence>
<dbReference type="Pfam" id="PF06262">
    <property type="entry name" value="Zincin_1"/>
    <property type="match status" value="1"/>
</dbReference>
<dbReference type="CDD" id="cd12952">
    <property type="entry name" value="MMP_ACEL2062"/>
    <property type="match status" value="1"/>
</dbReference>
<name>A0A8G2BF21_9PROT</name>
<dbReference type="GO" id="GO:0008237">
    <property type="term" value="F:metallopeptidase activity"/>
    <property type="evidence" value="ECO:0007669"/>
    <property type="project" value="UniProtKB-KW"/>
</dbReference>
<keyword evidence="1" id="KW-0482">Metalloprotease</keyword>
<evidence type="ECO:0000313" key="2">
    <source>
        <dbReference type="Proteomes" id="UP000198615"/>
    </source>
</evidence>
<gene>
    <name evidence="1" type="ORF">SAMN05660686_00865</name>
</gene>
<reference evidence="1 2" key="1">
    <citation type="submission" date="2016-10" db="EMBL/GenBank/DDBJ databases">
        <authorList>
            <person name="Varghese N."/>
            <person name="Submissions S."/>
        </authorList>
    </citation>
    <scope>NUCLEOTIDE SEQUENCE [LARGE SCALE GENOMIC DNA]</scope>
    <source>
        <strain evidence="1 2">DSM 18839</strain>
    </source>
</reference>
<dbReference type="Proteomes" id="UP000198615">
    <property type="component" value="Unassembled WGS sequence"/>
</dbReference>